<gene>
    <name evidence="2" type="ORF">BO71DRAFT_394146</name>
</gene>
<keyword evidence="3" id="KW-1185">Reference proteome</keyword>
<evidence type="ECO:0000313" key="2">
    <source>
        <dbReference type="EMBL" id="PYH99667.1"/>
    </source>
</evidence>
<dbReference type="Proteomes" id="UP000247810">
    <property type="component" value="Unassembled WGS sequence"/>
</dbReference>
<dbReference type="InterPro" id="IPR015942">
    <property type="entry name" value="Asp/Glu/hydantoin_racemase"/>
</dbReference>
<name>A0A319DZP4_9EURO</name>
<dbReference type="VEuPathDB" id="FungiDB:BO71DRAFT_394146"/>
<dbReference type="STRING" id="1448320.A0A319DZP4"/>
<dbReference type="InterPro" id="IPR053714">
    <property type="entry name" value="Iso_Racemase_Enz_sf"/>
</dbReference>
<dbReference type="EMBL" id="KZ825800">
    <property type="protein sequence ID" value="PYH99667.1"/>
    <property type="molecule type" value="Genomic_DNA"/>
</dbReference>
<dbReference type="AlphaFoldDB" id="A0A319DZP4"/>
<dbReference type="OrthoDB" id="412018at2759"/>
<dbReference type="PANTHER" id="PTHR28047:SF5">
    <property type="entry name" value="PROTEIN DCG1"/>
    <property type="match status" value="1"/>
</dbReference>
<dbReference type="Gene3D" id="3.40.50.12500">
    <property type="match status" value="1"/>
</dbReference>
<dbReference type="PANTHER" id="PTHR28047">
    <property type="entry name" value="PROTEIN DCG1"/>
    <property type="match status" value="1"/>
</dbReference>
<comment type="similarity">
    <text evidence="1">Belongs to the HyuE racemase family.</text>
</comment>
<reference evidence="2 3" key="1">
    <citation type="submission" date="2018-02" db="EMBL/GenBank/DDBJ databases">
        <title>The genomes of Aspergillus section Nigri reveals drivers in fungal speciation.</title>
        <authorList>
            <consortium name="DOE Joint Genome Institute"/>
            <person name="Vesth T.C."/>
            <person name="Nybo J."/>
            <person name="Theobald S."/>
            <person name="Brandl J."/>
            <person name="Frisvad J.C."/>
            <person name="Nielsen K.F."/>
            <person name="Lyhne E.K."/>
            <person name="Kogle M.E."/>
            <person name="Kuo A."/>
            <person name="Riley R."/>
            <person name="Clum A."/>
            <person name="Nolan M."/>
            <person name="Lipzen A."/>
            <person name="Salamov A."/>
            <person name="Henrissat B."/>
            <person name="Wiebenga A."/>
            <person name="De vries R.P."/>
            <person name="Grigoriev I.V."/>
            <person name="Mortensen U.H."/>
            <person name="Andersen M.R."/>
            <person name="Baker S.E."/>
        </authorList>
    </citation>
    <scope>NUCLEOTIDE SEQUENCE [LARGE SCALE GENOMIC DNA]</scope>
    <source>
        <strain evidence="2 3">CBS 707.79</strain>
    </source>
</reference>
<proteinExistence type="inferred from homology"/>
<protein>
    <recommendedName>
        <fullName evidence="4">DCG1-like protein</fullName>
    </recommendedName>
</protein>
<sequence length="354" mass="37877">MFPRLADHHAVAGWVGNHRLTSPVRYRRPFAPSSSTPTFDRDSPLIPKTLGILKILKILKMSDLPPNVKSILVINPNTSTHMTNALIPVLDSLGHEGIQFDYYTAPASESVQLTDGRVMHGVPSIDSGEDSVRSALYCMPFLEPLVSEYEGFIVACFSAHPLVGMLKEKVRSIEDEESLGLPSEMKVKKKYVTGIFEAGVLASLGVISSFQITEDPGFEKAQSRDTFGIISTGKAWEAELSKAVANMLGSSGDPKSTGRFAGVETTGLTAGELHSTPPGEVRKRLVEATERLIKGAPNPVGAICMGCAGMVGMEDAVREGCVRAYGRQRGNQVRIVDGVIAAAGMLATACKAGF</sequence>
<evidence type="ECO:0000313" key="3">
    <source>
        <dbReference type="Proteomes" id="UP000247810"/>
    </source>
</evidence>
<dbReference type="GO" id="GO:0047661">
    <property type="term" value="F:amino-acid racemase activity"/>
    <property type="evidence" value="ECO:0007669"/>
    <property type="project" value="InterPro"/>
</dbReference>
<evidence type="ECO:0000256" key="1">
    <source>
        <dbReference type="ARBA" id="ARBA00038414"/>
    </source>
</evidence>
<accession>A0A319DZP4</accession>
<organism evidence="2 3">
    <name type="scientific">Aspergillus ellipticus CBS 707.79</name>
    <dbReference type="NCBI Taxonomy" id="1448320"/>
    <lineage>
        <taxon>Eukaryota</taxon>
        <taxon>Fungi</taxon>
        <taxon>Dikarya</taxon>
        <taxon>Ascomycota</taxon>
        <taxon>Pezizomycotina</taxon>
        <taxon>Eurotiomycetes</taxon>
        <taxon>Eurotiomycetidae</taxon>
        <taxon>Eurotiales</taxon>
        <taxon>Aspergillaceae</taxon>
        <taxon>Aspergillus</taxon>
        <taxon>Aspergillus subgen. Circumdati</taxon>
    </lineage>
</organism>
<dbReference type="InterPro" id="IPR052186">
    <property type="entry name" value="Hydantoin_racemase-like"/>
</dbReference>
<evidence type="ECO:0008006" key="4">
    <source>
        <dbReference type="Google" id="ProtNLM"/>
    </source>
</evidence>
<dbReference type="Pfam" id="PF01177">
    <property type="entry name" value="Asp_Glu_race"/>
    <property type="match status" value="2"/>
</dbReference>